<gene>
    <name evidence="1" type="ORF">NQ176_g2480</name>
</gene>
<accession>A0ACC1NNP1</accession>
<proteinExistence type="predicted"/>
<evidence type="ECO:0000313" key="2">
    <source>
        <dbReference type="Proteomes" id="UP001143910"/>
    </source>
</evidence>
<dbReference type="Proteomes" id="UP001143910">
    <property type="component" value="Unassembled WGS sequence"/>
</dbReference>
<protein>
    <submittedName>
        <fullName evidence="1">Uncharacterized protein</fullName>
    </submittedName>
</protein>
<sequence>MLGDHLPIRLTATNERAMVKFVTAQELRRRWIDHLEVALVDVREEGPYSTSHPFFAINVPVSEVEEKLPALVPRPSAPIVVYDDGEGYAESAVPRILSLGYSDVAILEGGLSAYALVGEVFRDVNVPSKAFGELVESIRHTPSMLAKEVKEVLKSQEDIVVLDARRFSEYHTMSIPRGQSCPGGELLYRIFEAAPSPTTQVFVNCAGRTRSILGTQSLVNAGIPNKVSAVRNGTIGWTLAGLELEHDRTERVSEPSPEAKRRAREHAIAWSNHVGVLSIDESKFSQLAAESSTRTLHLLDVRTPEEYAASHLPNFVSAPGGQLVQATDEWVGVRGSRLVLYDDDGVRARMTASWLVQLGWEVYVLDEAFTLSPVDTTVPKPPLWTAPSLGFVTVDQLAELTDVTVVDLARSPTYRKGHIPGAWFASGPELARDLKTIKTSSGTIVLTSPNGTVAAANLEHARGAVSLDVVYLLGGTLAWEATNGSLERTEARWLSDPIDVYKRPYEGTDNAHRDMQEYLDWEYGLVAQLANDGVSSFHVMRGDVPLTSK</sequence>
<evidence type="ECO:0000313" key="1">
    <source>
        <dbReference type="EMBL" id="KAJ2980699.1"/>
    </source>
</evidence>
<name>A0ACC1NNP1_9HYPO</name>
<keyword evidence="2" id="KW-1185">Reference proteome</keyword>
<reference evidence="1" key="1">
    <citation type="submission" date="2022-08" db="EMBL/GenBank/DDBJ databases">
        <title>Genome Sequence of Lecanicillium fungicola.</title>
        <authorList>
            <person name="Buettner E."/>
        </authorList>
    </citation>
    <scope>NUCLEOTIDE SEQUENCE</scope>
    <source>
        <strain evidence="1">Babe33</strain>
    </source>
</reference>
<dbReference type="EMBL" id="JANJQO010000179">
    <property type="protein sequence ID" value="KAJ2980699.1"/>
    <property type="molecule type" value="Genomic_DNA"/>
</dbReference>
<comment type="caution">
    <text evidence="1">The sequence shown here is derived from an EMBL/GenBank/DDBJ whole genome shotgun (WGS) entry which is preliminary data.</text>
</comment>
<organism evidence="1 2">
    <name type="scientific">Zarea fungicola</name>
    <dbReference type="NCBI Taxonomy" id="93591"/>
    <lineage>
        <taxon>Eukaryota</taxon>
        <taxon>Fungi</taxon>
        <taxon>Dikarya</taxon>
        <taxon>Ascomycota</taxon>
        <taxon>Pezizomycotina</taxon>
        <taxon>Sordariomycetes</taxon>
        <taxon>Hypocreomycetidae</taxon>
        <taxon>Hypocreales</taxon>
        <taxon>Cordycipitaceae</taxon>
        <taxon>Zarea</taxon>
    </lineage>
</organism>